<feature type="transmembrane region" description="Helical" evidence="6">
    <location>
        <begin position="85"/>
        <end position="107"/>
    </location>
</feature>
<comment type="similarity">
    <text evidence="2">Belongs to the Tic20 family.</text>
</comment>
<keyword evidence="4 6" id="KW-1133">Transmembrane helix</keyword>
<comment type="subcellular location">
    <subcellularLocation>
        <location evidence="1">Membrane</location>
        <topology evidence="1">Multi-pass membrane protein</topology>
    </subcellularLocation>
</comment>
<feature type="transmembrane region" description="Helical" evidence="6">
    <location>
        <begin position="113"/>
        <end position="135"/>
    </location>
</feature>
<comment type="caution">
    <text evidence="7">The sequence shown here is derived from an EMBL/GenBank/DDBJ whole genome shotgun (WGS) entry which is preliminary data.</text>
</comment>
<dbReference type="RefSeq" id="WP_368005446.1">
    <property type="nucleotide sequence ID" value="NZ_JAMXFF010000005.1"/>
</dbReference>
<evidence type="ECO:0008006" key="9">
    <source>
        <dbReference type="Google" id="ProtNLM"/>
    </source>
</evidence>
<dbReference type="Proteomes" id="UP001525890">
    <property type="component" value="Unassembled WGS sequence"/>
</dbReference>
<evidence type="ECO:0000256" key="5">
    <source>
        <dbReference type="ARBA" id="ARBA00023136"/>
    </source>
</evidence>
<sequence length="157" mass="17555">MSWNSSTPVTDRIFASLPYLMPLIVGVQFGIFLFKEFPFLSIFFVPLQPLMSLYYGIPFAGLIIFFVLLFAVVRNDNISRFIRFNTMQAILLNIVLSITGLVVELLGKGLPALAVQTLFNMLFLGTIAAVVYSVVQSLLGRYAEIPTISEAVHMQVR</sequence>
<evidence type="ECO:0000256" key="4">
    <source>
        <dbReference type="ARBA" id="ARBA00022989"/>
    </source>
</evidence>
<dbReference type="PANTHER" id="PTHR33510:SF5">
    <property type="entry name" value="PROTEIN TIC 20-II, CHLOROPLASTIC"/>
    <property type="match status" value="1"/>
</dbReference>
<name>A0ABT2MM02_9CYAN</name>
<organism evidence="7 8">
    <name type="scientific">Laspinema palackyanum D2a</name>
    <dbReference type="NCBI Taxonomy" id="2953684"/>
    <lineage>
        <taxon>Bacteria</taxon>
        <taxon>Bacillati</taxon>
        <taxon>Cyanobacteriota</taxon>
        <taxon>Cyanophyceae</taxon>
        <taxon>Oscillatoriophycideae</taxon>
        <taxon>Oscillatoriales</taxon>
        <taxon>Laspinemataceae</taxon>
        <taxon>Laspinema</taxon>
        <taxon>Laspinema palackyanum</taxon>
    </lineage>
</organism>
<dbReference type="Pfam" id="PF16166">
    <property type="entry name" value="TIC20"/>
    <property type="match status" value="1"/>
</dbReference>
<feature type="transmembrane region" description="Helical" evidence="6">
    <location>
        <begin position="53"/>
        <end position="73"/>
    </location>
</feature>
<evidence type="ECO:0000256" key="6">
    <source>
        <dbReference type="SAM" id="Phobius"/>
    </source>
</evidence>
<reference evidence="7 8" key="1">
    <citation type="journal article" date="2022" name="Front. Microbiol.">
        <title>High genomic differentiation and limited gene flow indicate recent cryptic speciation within the genus Laspinema (cyanobacteria).</title>
        <authorList>
            <person name="Stanojkovic A."/>
            <person name="Skoupy S."/>
            <person name="Skaloud P."/>
            <person name="Dvorak P."/>
        </authorList>
    </citation>
    <scope>NUCLEOTIDE SEQUENCE [LARGE SCALE GENOMIC DNA]</scope>
    <source>
        <strain evidence="7 8">D2a</strain>
    </source>
</reference>
<gene>
    <name evidence="7" type="ORF">NG799_05385</name>
</gene>
<evidence type="ECO:0000256" key="2">
    <source>
        <dbReference type="ARBA" id="ARBA00009596"/>
    </source>
</evidence>
<feature type="transmembrane region" description="Helical" evidence="6">
    <location>
        <begin position="12"/>
        <end position="33"/>
    </location>
</feature>
<dbReference type="EMBL" id="JAMXFF010000005">
    <property type="protein sequence ID" value="MCT7965765.1"/>
    <property type="molecule type" value="Genomic_DNA"/>
</dbReference>
<dbReference type="InterPro" id="IPR005691">
    <property type="entry name" value="Tic20"/>
</dbReference>
<dbReference type="PANTHER" id="PTHR33510">
    <property type="entry name" value="PROTEIN TIC 20-II, CHLOROPLASTIC"/>
    <property type="match status" value="1"/>
</dbReference>
<evidence type="ECO:0000256" key="3">
    <source>
        <dbReference type="ARBA" id="ARBA00022692"/>
    </source>
</evidence>
<evidence type="ECO:0000256" key="1">
    <source>
        <dbReference type="ARBA" id="ARBA00004141"/>
    </source>
</evidence>
<evidence type="ECO:0000313" key="8">
    <source>
        <dbReference type="Proteomes" id="UP001525890"/>
    </source>
</evidence>
<proteinExistence type="inferred from homology"/>
<evidence type="ECO:0000313" key="7">
    <source>
        <dbReference type="EMBL" id="MCT7965765.1"/>
    </source>
</evidence>
<keyword evidence="8" id="KW-1185">Reference proteome</keyword>
<keyword evidence="3 6" id="KW-0812">Transmembrane</keyword>
<accession>A0ABT2MM02</accession>
<keyword evidence="5 6" id="KW-0472">Membrane</keyword>
<protein>
    <recommendedName>
        <fullName evidence="9">Tic20 family protein Ycf60</fullName>
    </recommendedName>
</protein>